<feature type="transmembrane region" description="Helical" evidence="9">
    <location>
        <begin position="102"/>
        <end position="122"/>
    </location>
</feature>
<dbReference type="EMBL" id="JBAMIC010000019">
    <property type="protein sequence ID" value="KAK7093726.1"/>
    <property type="molecule type" value="Genomic_DNA"/>
</dbReference>
<keyword evidence="3 9" id="KW-0813">Transport</keyword>
<reference evidence="10 11" key="1">
    <citation type="submission" date="2024-02" db="EMBL/GenBank/DDBJ databases">
        <title>Chromosome-scale genome assembly of the rough periwinkle Littorina saxatilis.</title>
        <authorList>
            <person name="De Jode A."/>
            <person name="Faria R."/>
            <person name="Formenti G."/>
            <person name="Sims Y."/>
            <person name="Smith T.P."/>
            <person name="Tracey A."/>
            <person name="Wood J.M.D."/>
            <person name="Zagrodzka Z.B."/>
            <person name="Johannesson K."/>
            <person name="Butlin R.K."/>
            <person name="Leder E.H."/>
        </authorList>
    </citation>
    <scope>NUCLEOTIDE SEQUENCE [LARGE SCALE GENOMIC DNA]</scope>
    <source>
        <strain evidence="10">Snail1</strain>
        <tissue evidence="10">Muscle</tissue>
    </source>
</reference>
<comment type="similarity">
    <text evidence="8 9">Belongs to the SFT2 family.</text>
</comment>
<dbReference type="PANTHER" id="PTHR23137:SF36">
    <property type="entry name" value="VESICLE TRANSPORT PROTEIN SFT2C"/>
    <property type="match status" value="1"/>
</dbReference>
<evidence type="ECO:0000256" key="2">
    <source>
        <dbReference type="ARBA" id="ARBA00004141"/>
    </source>
</evidence>
<comment type="caution">
    <text evidence="10">The sequence shown here is derived from an EMBL/GenBank/DDBJ whole genome shotgun (WGS) entry which is preliminary data.</text>
</comment>
<evidence type="ECO:0000256" key="6">
    <source>
        <dbReference type="ARBA" id="ARBA00022989"/>
    </source>
</evidence>
<protein>
    <recommendedName>
        <fullName evidence="9">Vesicle transport protein</fullName>
    </recommendedName>
</protein>
<evidence type="ECO:0000256" key="4">
    <source>
        <dbReference type="ARBA" id="ARBA00022692"/>
    </source>
</evidence>
<dbReference type="GO" id="GO:0005737">
    <property type="term" value="C:cytoplasm"/>
    <property type="evidence" value="ECO:0007669"/>
    <property type="project" value="UniProtKB-ARBA"/>
</dbReference>
<evidence type="ECO:0000256" key="5">
    <source>
        <dbReference type="ARBA" id="ARBA00022927"/>
    </source>
</evidence>
<keyword evidence="5 9" id="KW-0653">Protein transport</keyword>
<dbReference type="Proteomes" id="UP001374579">
    <property type="component" value="Unassembled WGS sequence"/>
</dbReference>
<dbReference type="InterPro" id="IPR007305">
    <property type="entry name" value="Vesicle_transpt_Got1/SFT2"/>
</dbReference>
<dbReference type="InterPro" id="IPR011691">
    <property type="entry name" value="Vesicle_transpt_SFT2"/>
</dbReference>
<evidence type="ECO:0000256" key="3">
    <source>
        <dbReference type="ARBA" id="ARBA00022448"/>
    </source>
</evidence>
<dbReference type="GO" id="GO:0015031">
    <property type="term" value="P:protein transport"/>
    <property type="evidence" value="ECO:0007669"/>
    <property type="project" value="UniProtKB-KW"/>
</dbReference>
<name>A0AAN9AVI7_9CAEN</name>
<keyword evidence="11" id="KW-1185">Reference proteome</keyword>
<keyword evidence="7 9" id="KW-0472">Membrane</keyword>
<comment type="function">
    <text evidence="1 9">May be involved in fusion of retrograde transport vesicles derived from an endocytic compartment with the Golgi complex.</text>
</comment>
<dbReference type="AlphaFoldDB" id="A0AAN9AVI7"/>
<keyword evidence="4 9" id="KW-0812">Transmembrane</keyword>
<gene>
    <name evidence="10" type="ORF">V1264_007421</name>
</gene>
<dbReference type="GO" id="GO:0012505">
    <property type="term" value="C:endomembrane system"/>
    <property type="evidence" value="ECO:0007669"/>
    <property type="project" value="UniProtKB-ARBA"/>
</dbReference>
<evidence type="ECO:0000256" key="8">
    <source>
        <dbReference type="ARBA" id="ARBA00025800"/>
    </source>
</evidence>
<evidence type="ECO:0000256" key="7">
    <source>
        <dbReference type="ARBA" id="ARBA00023136"/>
    </source>
</evidence>
<evidence type="ECO:0000256" key="1">
    <source>
        <dbReference type="ARBA" id="ARBA00003566"/>
    </source>
</evidence>
<feature type="transmembrane region" description="Helical" evidence="9">
    <location>
        <begin position="158"/>
        <end position="179"/>
    </location>
</feature>
<dbReference type="GO" id="GO:0016192">
    <property type="term" value="P:vesicle-mediated transport"/>
    <property type="evidence" value="ECO:0007669"/>
    <property type="project" value="InterPro"/>
</dbReference>
<evidence type="ECO:0000313" key="10">
    <source>
        <dbReference type="EMBL" id="KAK7093726.1"/>
    </source>
</evidence>
<organism evidence="10 11">
    <name type="scientific">Littorina saxatilis</name>
    <dbReference type="NCBI Taxonomy" id="31220"/>
    <lineage>
        <taxon>Eukaryota</taxon>
        <taxon>Metazoa</taxon>
        <taxon>Spiralia</taxon>
        <taxon>Lophotrochozoa</taxon>
        <taxon>Mollusca</taxon>
        <taxon>Gastropoda</taxon>
        <taxon>Caenogastropoda</taxon>
        <taxon>Littorinimorpha</taxon>
        <taxon>Littorinoidea</taxon>
        <taxon>Littorinidae</taxon>
        <taxon>Littorina</taxon>
    </lineage>
</organism>
<feature type="transmembrane region" description="Helical" evidence="9">
    <location>
        <begin position="134"/>
        <end position="152"/>
    </location>
</feature>
<sequence length="207" mass="23228">MADLNQSLKDYLSRSQKSGLNGDSESKSSYLSGWFQNDTSSEANEVANGWFSDAQKDPLLPSLTKKQRILGFVMCILMGTFCFSLASLYIPMLILKARKFAMLYTLGSLFVISSFAFLWGPYHHVKHLFSLSRLPFTTVYFGTMFATIYFSMWVHSTLFTVICAIGQIVALVWYIVSYIPGGQTGLKFFSNIFYAVASKTVSKTLPV</sequence>
<evidence type="ECO:0000256" key="9">
    <source>
        <dbReference type="RuleBase" id="RU363111"/>
    </source>
</evidence>
<keyword evidence="6 9" id="KW-1133">Transmembrane helix</keyword>
<comment type="subcellular location">
    <subcellularLocation>
        <location evidence="2 9">Membrane</location>
        <topology evidence="2 9">Multi-pass membrane protein</topology>
    </subcellularLocation>
</comment>
<dbReference type="PANTHER" id="PTHR23137">
    <property type="entry name" value="VESICLE TRANSPORT PROTEIN-RELATED"/>
    <property type="match status" value="1"/>
</dbReference>
<accession>A0AAN9AVI7</accession>
<dbReference type="Pfam" id="PF04178">
    <property type="entry name" value="Got1"/>
    <property type="match status" value="1"/>
</dbReference>
<proteinExistence type="inferred from homology"/>
<dbReference type="GO" id="GO:0016020">
    <property type="term" value="C:membrane"/>
    <property type="evidence" value="ECO:0007669"/>
    <property type="project" value="UniProtKB-SubCell"/>
</dbReference>
<feature type="transmembrane region" description="Helical" evidence="9">
    <location>
        <begin position="69"/>
        <end position="90"/>
    </location>
</feature>
<evidence type="ECO:0000313" key="11">
    <source>
        <dbReference type="Proteomes" id="UP001374579"/>
    </source>
</evidence>